<protein>
    <submittedName>
        <fullName evidence="2">CheY-P phosphatase CheC</fullName>
        <ecNumber evidence="2">3.-.-.-</ecNumber>
    </submittedName>
</protein>
<accession>A0A517T1J0</accession>
<keyword evidence="1" id="KW-0145">Chemotaxis</keyword>
<keyword evidence="3" id="KW-1185">Reference proteome</keyword>
<dbReference type="CDD" id="cd17905">
    <property type="entry name" value="CheC-like"/>
    <property type="match status" value="1"/>
</dbReference>
<dbReference type="SUPFAM" id="SSF103039">
    <property type="entry name" value="CheC-like"/>
    <property type="match status" value="1"/>
</dbReference>
<dbReference type="Gene3D" id="3.40.1550.10">
    <property type="entry name" value="CheC-like"/>
    <property type="match status" value="1"/>
</dbReference>
<dbReference type="Proteomes" id="UP000315003">
    <property type="component" value="Chromosome"/>
</dbReference>
<dbReference type="OrthoDB" id="267798at2"/>
<organism evidence="2 3">
    <name type="scientific">Stieleria bergensis</name>
    <dbReference type="NCBI Taxonomy" id="2528025"/>
    <lineage>
        <taxon>Bacteria</taxon>
        <taxon>Pseudomonadati</taxon>
        <taxon>Planctomycetota</taxon>
        <taxon>Planctomycetia</taxon>
        <taxon>Pirellulales</taxon>
        <taxon>Pirellulaceae</taxon>
        <taxon>Stieleria</taxon>
    </lineage>
</organism>
<dbReference type="AlphaFoldDB" id="A0A517T1J0"/>
<dbReference type="EMBL" id="CP036272">
    <property type="protein sequence ID" value="QDT62201.1"/>
    <property type="molecule type" value="Genomic_DNA"/>
</dbReference>
<dbReference type="InterPro" id="IPR028976">
    <property type="entry name" value="CheC-like_sf"/>
</dbReference>
<dbReference type="GO" id="GO:0006935">
    <property type="term" value="P:chemotaxis"/>
    <property type="evidence" value="ECO:0007669"/>
    <property type="project" value="UniProtKB-KW"/>
</dbReference>
<name>A0A517T1J0_9BACT</name>
<dbReference type="EC" id="3.-.-.-" evidence="2"/>
<proteinExistence type="predicted"/>
<reference evidence="2 3" key="1">
    <citation type="submission" date="2019-02" db="EMBL/GenBank/DDBJ databases">
        <title>Deep-cultivation of Planctomycetes and their phenomic and genomic characterization uncovers novel biology.</title>
        <authorList>
            <person name="Wiegand S."/>
            <person name="Jogler M."/>
            <person name="Boedeker C."/>
            <person name="Pinto D."/>
            <person name="Vollmers J."/>
            <person name="Rivas-Marin E."/>
            <person name="Kohn T."/>
            <person name="Peeters S.H."/>
            <person name="Heuer A."/>
            <person name="Rast P."/>
            <person name="Oberbeckmann S."/>
            <person name="Bunk B."/>
            <person name="Jeske O."/>
            <person name="Meyerdierks A."/>
            <person name="Storesund J.E."/>
            <person name="Kallscheuer N."/>
            <person name="Luecker S."/>
            <person name="Lage O.M."/>
            <person name="Pohl T."/>
            <person name="Merkel B.J."/>
            <person name="Hornburger P."/>
            <person name="Mueller R.-W."/>
            <person name="Bruemmer F."/>
            <person name="Labrenz M."/>
            <person name="Spormann A.M."/>
            <person name="Op den Camp H."/>
            <person name="Overmann J."/>
            <person name="Amann R."/>
            <person name="Jetten M.S.M."/>
            <person name="Mascher T."/>
            <person name="Medema M.H."/>
            <person name="Devos D.P."/>
            <person name="Kaster A.-K."/>
            <person name="Ovreas L."/>
            <person name="Rohde M."/>
            <person name="Galperin M.Y."/>
            <person name="Jogler C."/>
        </authorList>
    </citation>
    <scope>NUCLEOTIDE SEQUENCE [LARGE SCALE GENOMIC DNA]</scope>
    <source>
        <strain evidence="2 3">SV_7m_r</strain>
    </source>
</reference>
<evidence type="ECO:0000313" key="2">
    <source>
        <dbReference type="EMBL" id="QDT62201.1"/>
    </source>
</evidence>
<dbReference type="RefSeq" id="WP_145276806.1">
    <property type="nucleotide sequence ID" value="NZ_CP036272.1"/>
</dbReference>
<gene>
    <name evidence="2" type="primary">cheC</name>
    <name evidence="2" type="ORF">SV7mr_47480</name>
</gene>
<dbReference type="GO" id="GO:0016787">
    <property type="term" value="F:hydrolase activity"/>
    <property type="evidence" value="ECO:0007669"/>
    <property type="project" value="UniProtKB-KW"/>
</dbReference>
<evidence type="ECO:0000256" key="1">
    <source>
        <dbReference type="ARBA" id="ARBA00022500"/>
    </source>
</evidence>
<keyword evidence="2" id="KW-0378">Hydrolase</keyword>
<sequence>MTEQEISQLQTLFQQGSKKAAEAMSVWCGRAFRIHLDALRCVPLEEATQVLHAGDDPLCFCSVAAEGVISGQMVLAFDDVSGLKLAALLTDRAAEQIVAWDELSTAAMLETANILCCAYLNALFEALDAPGSAAGLMPSPPRFSREYAESAVEFLVMGQALEFDQVLIACTRFMIEDSFLNCSLLFVPDSQTMAALPGLLSAFTES</sequence>
<evidence type="ECO:0000313" key="3">
    <source>
        <dbReference type="Proteomes" id="UP000315003"/>
    </source>
</evidence>